<protein>
    <submittedName>
        <fullName evidence="1">Uncharacterized protein</fullName>
    </submittedName>
</protein>
<proteinExistence type="predicted"/>
<dbReference type="KEGG" id="dli:dnl_16580"/>
<organism evidence="1 2">
    <name type="scientific">Desulfonema limicola</name>
    <dbReference type="NCBI Taxonomy" id="45656"/>
    <lineage>
        <taxon>Bacteria</taxon>
        <taxon>Pseudomonadati</taxon>
        <taxon>Thermodesulfobacteriota</taxon>
        <taxon>Desulfobacteria</taxon>
        <taxon>Desulfobacterales</taxon>
        <taxon>Desulfococcaceae</taxon>
        <taxon>Desulfonema</taxon>
    </lineage>
</organism>
<keyword evidence="2" id="KW-1185">Reference proteome</keyword>
<dbReference type="EMBL" id="CP061799">
    <property type="protein sequence ID" value="QTA79390.1"/>
    <property type="molecule type" value="Genomic_DNA"/>
</dbReference>
<dbReference type="AlphaFoldDB" id="A0A975B5W8"/>
<evidence type="ECO:0000313" key="2">
    <source>
        <dbReference type="Proteomes" id="UP000663720"/>
    </source>
</evidence>
<gene>
    <name evidence="1" type="ORF">dnl_16580</name>
</gene>
<evidence type="ECO:0000313" key="1">
    <source>
        <dbReference type="EMBL" id="QTA79390.1"/>
    </source>
</evidence>
<reference evidence="1" key="1">
    <citation type="journal article" date="2021" name="Microb. Physiol.">
        <title>Proteogenomic Insights into the Physiology of Marine, Sulfate-Reducing, Filamentous Desulfonema limicola and Desulfonema magnum.</title>
        <authorList>
            <person name="Schnaars V."/>
            <person name="Wohlbrand L."/>
            <person name="Scheve S."/>
            <person name="Hinrichs C."/>
            <person name="Reinhardt R."/>
            <person name="Rabus R."/>
        </authorList>
    </citation>
    <scope>NUCLEOTIDE SEQUENCE</scope>
    <source>
        <strain evidence="1">5ac10</strain>
    </source>
</reference>
<accession>A0A975B5W8</accession>
<dbReference type="Proteomes" id="UP000663720">
    <property type="component" value="Chromosome"/>
</dbReference>
<name>A0A975B5W8_9BACT</name>
<sequence length="50" mass="5913">MGMFMLVFMAVFVISLHNFSPPFYFYFPYALLQPPVPCNSVSTSWKLWIF</sequence>